<gene>
    <name evidence="1" type="ORF">CLOBOL_03777</name>
</gene>
<evidence type="ECO:0000313" key="2">
    <source>
        <dbReference type="Proteomes" id="UP000005396"/>
    </source>
</evidence>
<protein>
    <submittedName>
        <fullName evidence="1">Uncharacterized protein</fullName>
    </submittedName>
</protein>
<dbReference type="EMBL" id="ABCC02000033">
    <property type="protein sequence ID" value="EDP15606.1"/>
    <property type="molecule type" value="Genomic_DNA"/>
</dbReference>
<dbReference type="HOGENOM" id="CLU_2988505_0_0_9"/>
<dbReference type="Proteomes" id="UP000005396">
    <property type="component" value="Unassembled WGS sequence"/>
</dbReference>
<sequence>MIMRTAWKMGEEGKEGFNCIYVWKLKRVPEGITGIKYAILKERIEVVKHEQDLLKDC</sequence>
<organism evidence="1 2">
    <name type="scientific">Enterocloster bolteae (strain ATCC BAA-613 / DSM 15670 / CCUG 46953 / JCM 12243 / WAL 16351)</name>
    <name type="common">Clostridium bolteae</name>
    <dbReference type="NCBI Taxonomy" id="411902"/>
    <lineage>
        <taxon>Bacteria</taxon>
        <taxon>Bacillati</taxon>
        <taxon>Bacillota</taxon>
        <taxon>Clostridia</taxon>
        <taxon>Lachnospirales</taxon>
        <taxon>Lachnospiraceae</taxon>
        <taxon>Enterocloster</taxon>
    </lineage>
</organism>
<reference evidence="1 2" key="2">
    <citation type="submission" date="2007-09" db="EMBL/GenBank/DDBJ databases">
        <title>Draft genome sequence of Clostridium bolteae (ATCC BAA-613).</title>
        <authorList>
            <person name="Sudarsanam P."/>
            <person name="Ley R."/>
            <person name="Guruge J."/>
            <person name="Turnbaugh P.J."/>
            <person name="Mahowald M."/>
            <person name="Liep D."/>
            <person name="Gordon J."/>
        </authorList>
    </citation>
    <scope>NUCLEOTIDE SEQUENCE [LARGE SCALE GENOMIC DNA]</scope>
    <source>
        <strain evidence="2">ATCC BAA-613 / DSM 15670 / CCUG 46953 / JCM 12243 / WAL 16351</strain>
    </source>
</reference>
<proteinExistence type="predicted"/>
<reference evidence="1 2" key="1">
    <citation type="submission" date="2007-08" db="EMBL/GenBank/DDBJ databases">
        <authorList>
            <person name="Fulton L."/>
            <person name="Clifton S."/>
            <person name="Fulton B."/>
            <person name="Xu J."/>
            <person name="Minx P."/>
            <person name="Pepin K.H."/>
            <person name="Johnson M."/>
            <person name="Thiruvilangam P."/>
            <person name="Bhonagiri V."/>
            <person name="Nash W.E."/>
            <person name="Mardis E.R."/>
            <person name="Wilson R.K."/>
        </authorList>
    </citation>
    <scope>NUCLEOTIDE SEQUENCE [LARGE SCALE GENOMIC DNA]</scope>
    <source>
        <strain evidence="2">ATCC BAA-613 / DSM 15670 / CCUG 46953 / JCM 12243 / WAL 16351</strain>
    </source>
</reference>
<dbReference type="PaxDb" id="411902-CLOBOL_03777"/>
<name>A8RTS8_ENTBW</name>
<accession>A8RTS8</accession>
<comment type="caution">
    <text evidence="1">The sequence shown here is derived from an EMBL/GenBank/DDBJ whole genome shotgun (WGS) entry which is preliminary data.</text>
</comment>
<dbReference type="AlphaFoldDB" id="A8RTS8"/>
<evidence type="ECO:0000313" key="1">
    <source>
        <dbReference type="EMBL" id="EDP15606.1"/>
    </source>
</evidence>